<dbReference type="RefSeq" id="XP_003886513.1">
    <property type="nucleotide sequence ID" value="XM_003886464.2"/>
</dbReference>
<organism evidence="3 4">
    <name type="scientific">Leishmania mexicana (strain MHOM/GT/2001/U1103)</name>
    <dbReference type="NCBI Taxonomy" id="929439"/>
    <lineage>
        <taxon>Eukaryota</taxon>
        <taxon>Discoba</taxon>
        <taxon>Euglenozoa</taxon>
        <taxon>Kinetoplastea</taxon>
        <taxon>Metakinetoplastina</taxon>
        <taxon>Trypanosomatida</taxon>
        <taxon>Trypanosomatidae</taxon>
        <taxon>Leishmaniinae</taxon>
        <taxon>Leishmania</taxon>
    </lineage>
</organism>
<dbReference type="GeneID" id="13451298"/>
<keyword evidence="4" id="KW-1185">Reference proteome</keyword>
<evidence type="ECO:0000256" key="1">
    <source>
        <dbReference type="SAM" id="MobiDB-lite"/>
    </source>
</evidence>
<protein>
    <recommendedName>
        <fullName evidence="2">Flagellar attachment zone protein 1 conserved domain-containing protein</fullName>
    </recommendedName>
</protein>
<evidence type="ECO:0000313" key="4">
    <source>
        <dbReference type="Proteomes" id="UP000007259"/>
    </source>
</evidence>
<feature type="non-terminal residue" evidence="3">
    <location>
        <position position="1"/>
    </location>
</feature>
<feature type="region of interest" description="Disordered" evidence="1">
    <location>
        <begin position="614"/>
        <end position="903"/>
    </location>
</feature>
<proteinExistence type="predicted"/>
<evidence type="ECO:0000313" key="3">
    <source>
        <dbReference type="EMBL" id="CBZ41012.1"/>
    </source>
</evidence>
<gene>
    <name evidence="3" type="ORF">LmxM_32_3070a_1</name>
</gene>
<dbReference type="Pfam" id="PF23398">
    <property type="entry name" value="FAZ1_cons"/>
    <property type="match status" value="2"/>
</dbReference>
<dbReference type="PANTHER" id="PTHR34374">
    <property type="entry name" value="LARGE RIBOSOMAL RNA SUBUNIT ACCUMULATION PROTEIN YCED HOMOLOG 1, CHLOROPLASTIC"/>
    <property type="match status" value="1"/>
</dbReference>
<dbReference type="InterPro" id="IPR056614">
    <property type="entry name" value="FAZ1_cons"/>
</dbReference>
<dbReference type="AlphaFoldDB" id="E8NHN7"/>
<dbReference type="PANTHER" id="PTHR34374:SF1">
    <property type="entry name" value="LARGE RIBOSOMAL RNA SUBUNIT ACCUMULATION PROTEIN YCED HOMOLOG 1, CHLOROPLASTIC"/>
    <property type="match status" value="1"/>
</dbReference>
<sequence length="903" mass="96461">SMQRLVLTAGSLIADFQLSHRGIGKGGLDEQLANSPFTRTWGLYERVAEAKDTPPTRATPPAGLRDAESFASLEAVDIPAALRAEEEAPKVLPLTAFEEEAPALRRVGTPEESRRGPLETTTVVGARPVTPPAALRDSESFASLEAVDIPAALRAEEEAPKVLPLTAFEEEAPALRRVGTPEEPQMGLAVTAHRVRLDGDLWGRVVDEWPDLLEQEFTSDVCDATGLPPTSMQRLVLTAGSLIADFQLSHRGIGKGGLDEQLANSPFTRTWGLYERVAEAKDTPPTRATPPAGLRDAESFASLEAVDIPAALRAEEEAPKVLPLTAFEEEAPALRRVGTPEESRRGPLETTTVVGARPVTPPAALRDSESFASLEAVGIPAALRAEEEAPKVLPLTAFEEEAPALRRVGTPEESRRGPLETTTVVGARPVTPPAALRDSESFASLEAVDIPAALRAEEEAPKVLPLTAFEEEAPALRRVGTPEEPQMGLAVTAHRVRLDGDLWGRVVDEWPDLLEQEFTSDVCDATGLPPTSMQRLVLTAGSLIADFQLSHRGIGKGGLDEQLANSPFTRTWGLYERVAEAKDTPPTGGTPPAVVCDSESFASLEAVDIPAALHAPEQDEAPAAERAAEPQETRMAASAEARPSRELWQSVAEPEGYSRSDLGCAEPAALHAPEQDEAPAAERAAEPQETRMAASAEARPSRELWQSVAEPEGYSRSDLGCAEPAALHAPEQDEAPAAERAAEPQETRMAASAEARPSRELWQSVAEPEGYSRSDLGCAEPAALHAPEQDEAPAAERAAEPQETRMAASAEARPSRELWQSVAEPEGYSRSDLGCAEPAALHAPEQDEAPAAERAAEPQETRMAASAEARPSRELWQSVAEPEGYSRSDLGCAEPAALHAPEQ</sequence>
<dbReference type="VEuPathDB" id="TriTrypDB:LmxM.32.3070partial"/>
<dbReference type="EMBL" id="CADB01000524">
    <property type="protein sequence ID" value="CBZ41012.1"/>
    <property type="molecule type" value="Genomic_DNA"/>
</dbReference>
<accession>E8NHN7</accession>
<reference evidence="3 4" key="1">
    <citation type="journal article" date="2011" name="Genome Res.">
        <title>Chromosome and gene copy number variation allow major structural change between species and strains of Leishmania.</title>
        <authorList>
            <person name="Rogers M.B."/>
            <person name="Hilley J.D."/>
            <person name="Dickens N.J."/>
            <person name="Wilkes J."/>
            <person name="Bates P.A."/>
            <person name="Depledge D.P."/>
            <person name="Harris D."/>
            <person name="Her Y."/>
            <person name="Herzyk P."/>
            <person name="Imamura H."/>
            <person name="Otto T.D."/>
            <person name="Sanders M."/>
            <person name="Seeger K."/>
            <person name="Dujardin J.C."/>
            <person name="Berriman M."/>
            <person name="Smith D.F."/>
            <person name="Hertz-Fowler C."/>
            <person name="Mottram J.C."/>
        </authorList>
    </citation>
    <scope>NUCLEOTIDE SEQUENCE [LARGE SCALE GENOMIC DNA]</scope>
    <source>
        <strain evidence="3 4">MHOM/GT/2001/U1103</strain>
    </source>
</reference>
<dbReference type="Proteomes" id="UP000007259">
    <property type="component" value="Unassembled WGS sequence"/>
</dbReference>
<dbReference type="KEGG" id="lmi:LmxM_32_3070a_1"/>
<feature type="domain" description="Flagellar attachment zone protein 1 conserved" evidence="2">
    <location>
        <begin position="190"/>
        <end position="276"/>
    </location>
</feature>
<comment type="caution">
    <text evidence="3">The sequence shown here is derived from an EMBL/GenBank/DDBJ whole genome shotgun (WGS) entry which is preliminary data.</text>
</comment>
<evidence type="ECO:0000259" key="2">
    <source>
        <dbReference type="Pfam" id="PF23398"/>
    </source>
</evidence>
<feature type="non-terminal residue" evidence="3">
    <location>
        <position position="903"/>
    </location>
</feature>
<name>E8NHN7_LEIMU</name>
<feature type="domain" description="Flagellar attachment zone protein 1 conserved" evidence="2">
    <location>
        <begin position="491"/>
        <end position="577"/>
    </location>
</feature>
<dbReference type="OrthoDB" id="268004at2759"/>